<sequence>MNFENNVKIPQSDFGGRPLTESNLGGSVGKKGLSAPGDNITSLSPNGKPLTFGGTSVAAPFVSGTIALLYSLFPTATATEMRFAVTQSYFPRRTTVVPPLLNAWSAYQYLVKKRS</sequence>
<gene>
    <name evidence="8" type="ORF">J2S10_001823</name>
</gene>
<evidence type="ECO:0000256" key="2">
    <source>
        <dbReference type="ARBA" id="ARBA00022801"/>
    </source>
</evidence>
<dbReference type="InterPro" id="IPR023828">
    <property type="entry name" value="Peptidase_S8_Ser-AS"/>
</dbReference>
<keyword evidence="9" id="KW-1185">Reference proteome</keyword>
<organism evidence="8 9">
    <name type="scientific">Neobacillus ginsengisoli</name>
    <dbReference type="NCBI Taxonomy" id="904295"/>
    <lineage>
        <taxon>Bacteria</taxon>
        <taxon>Bacillati</taxon>
        <taxon>Bacillota</taxon>
        <taxon>Bacilli</taxon>
        <taxon>Bacillales</taxon>
        <taxon>Bacillaceae</taxon>
        <taxon>Neobacillus</taxon>
    </lineage>
</organism>
<keyword evidence="6" id="KW-0472">Membrane</keyword>
<comment type="similarity">
    <text evidence="4">Belongs to the peptidase S8 family.</text>
</comment>
<evidence type="ECO:0000256" key="5">
    <source>
        <dbReference type="SAM" id="MobiDB-lite"/>
    </source>
</evidence>
<evidence type="ECO:0000313" key="9">
    <source>
        <dbReference type="Proteomes" id="UP001224122"/>
    </source>
</evidence>
<keyword evidence="1 8" id="KW-0645">Protease</keyword>
<evidence type="ECO:0000256" key="3">
    <source>
        <dbReference type="ARBA" id="ARBA00022825"/>
    </source>
</evidence>
<dbReference type="RefSeq" id="WP_307406726.1">
    <property type="nucleotide sequence ID" value="NZ_JAUSTW010000002.1"/>
</dbReference>
<comment type="caution">
    <text evidence="8">The sequence shown here is derived from an EMBL/GenBank/DDBJ whole genome shotgun (WGS) entry which is preliminary data.</text>
</comment>
<evidence type="ECO:0000259" key="7">
    <source>
        <dbReference type="Pfam" id="PF00082"/>
    </source>
</evidence>
<dbReference type="PROSITE" id="PS51892">
    <property type="entry name" value="SUBTILASE"/>
    <property type="match status" value="1"/>
</dbReference>
<accession>A0ABT9XSZ1</accession>
<dbReference type="Proteomes" id="UP001224122">
    <property type="component" value="Unassembled WGS sequence"/>
</dbReference>
<dbReference type="GO" id="GO:0008233">
    <property type="term" value="F:peptidase activity"/>
    <property type="evidence" value="ECO:0007669"/>
    <property type="project" value="UniProtKB-KW"/>
</dbReference>
<dbReference type="GO" id="GO:0006508">
    <property type="term" value="P:proteolysis"/>
    <property type="evidence" value="ECO:0007669"/>
    <property type="project" value="UniProtKB-KW"/>
</dbReference>
<dbReference type="EMBL" id="JAUSTW010000002">
    <property type="protein sequence ID" value="MDQ0198682.1"/>
    <property type="molecule type" value="Genomic_DNA"/>
</dbReference>
<dbReference type="InterPro" id="IPR000209">
    <property type="entry name" value="Peptidase_S8/S53_dom"/>
</dbReference>
<keyword evidence="6" id="KW-0812">Transmembrane</keyword>
<name>A0ABT9XSZ1_9BACI</name>
<evidence type="ECO:0000313" key="8">
    <source>
        <dbReference type="EMBL" id="MDQ0198682.1"/>
    </source>
</evidence>
<protein>
    <submittedName>
        <fullName evidence="8">Subtilisin family serine protease</fullName>
    </submittedName>
</protein>
<feature type="domain" description="Peptidase S8/S53" evidence="7">
    <location>
        <begin position="30"/>
        <end position="88"/>
    </location>
</feature>
<keyword evidence="2" id="KW-0378">Hydrolase</keyword>
<dbReference type="InterPro" id="IPR036852">
    <property type="entry name" value="Peptidase_S8/S53_dom_sf"/>
</dbReference>
<keyword evidence="6" id="KW-1133">Transmembrane helix</keyword>
<dbReference type="SUPFAM" id="SSF52743">
    <property type="entry name" value="Subtilisin-like"/>
    <property type="match status" value="1"/>
</dbReference>
<dbReference type="PROSITE" id="PS00138">
    <property type="entry name" value="SUBTILASE_SER"/>
    <property type="match status" value="1"/>
</dbReference>
<comment type="caution">
    <text evidence="4">Lacks conserved residue(s) required for the propagation of feature annotation.</text>
</comment>
<evidence type="ECO:0000256" key="1">
    <source>
        <dbReference type="ARBA" id="ARBA00022670"/>
    </source>
</evidence>
<dbReference type="Pfam" id="PF00082">
    <property type="entry name" value="Peptidase_S8"/>
    <property type="match status" value="1"/>
</dbReference>
<dbReference type="Gene3D" id="3.40.50.200">
    <property type="entry name" value="Peptidase S8/S53 domain"/>
    <property type="match status" value="1"/>
</dbReference>
<reference evidence="8 9" key="1">
    <citation type="submission" date="2023-07" db="EMBL/GenBank/DDBJ databases">
        <title>Genomic Encyclopedia of Type Strains, Phase IV (KMG-IV): sequencing the most valuable type-strain genomes for metagenomic binning, comparative biology and taxonomic classification.</title>
        <authorList>
            <person name="Goeker M."/>
        </authorList>
    </citation>
    <scope>NUCLEOTIDE SEQUENCE [LARGE SCALE GENOMIC DNA]</scope>
    <source>
        <strain evidence="8 9">DSM 27594</strain>
    </source>
</reference>
<feature type="region of interest" description="Disordered" evidence="5">
    <location>
        <begin position="1"/>
        <end position="31"/>
    </location>
</feature>
<evidence type="ECO:0000256" key="4">
    <source>
        <dbReference type="PROSITE-ProRule" id="PRU01240"/>
    </source>
</evidence>
<feature type="transmembrane region" description="Helical" evidence="6">
    <location>
        <begin position="52"/>
        <end position="73"/>
    </location>
</feature>
<keyword evidence="3" id="KW-0720">Serine protease</keyword>
<evidence type="ECO:0000256" key="6">
    <source>
        <dbReference type="SAM" id="Phobius"/>
    </source>
</evidence>
<proteinExistence type="inferred from homology"/>